<keyword evidence="10" id="KW-1185">Reference proteome</keyword>
<dbReference type="PROSITE" id="PS50863">
    <property type="entry name" value="B3"/>
    <property type="match status" value="1"/>
</dbReference>
<dbReference type="GO" id="GO:0005634">
    <property type="term" value="C:nucleus"/>
    <property type="evidence" value="ECO:0007669"/>
    <property type="project" value="UniProtKB-SubCell"/>
</dbReference>
<evidence type="ECO:0000256" key="4">
    <source>
        <dbReference type="ARBA" id="ARBA00023163"/>
    </source>
</evidence>
<dbReference type="Gene3D" id="2.40.330.10">
    <property type="entry name" value="DNA-binding pseudobarrel domain"/>
    <property type="match status" value="1"/>
</dbReference>
<dbReference type="GO" id="GO:0005901">
    <property type="term" value="C:caveola"/>
    <property type="evidence" value="ECO:0007669"/>
    <property type="project" value="UniProtKB-SubCell"/>
</dbReference>
<dbReference type="SUPFAM" id="SSF101936">
    <property type="entry name" value="DNA-binding pseudobarrel domain"/>
    <property type="match status" value="1"/>
</dbReference>
<accession>A0A5N6RRP5</accession>
<evidence type="ECO:0000256" key="3">
    <source>
        <dbReference type="ARBA" id="ARBA00023125"/>
    </source>
</evidence>
<evidence type="ECO:0000256" key="7">
    <source>
        <dbReference type="SAM" id="MobiDB-lite"/>
    </source>
</evidence>
<dbReference type="InterPro" id="IPR015300">
    <property type="entry name" value="DNA-bd_pseudobarrel_sf"/>
</dbReference>
<evidence type="ECO:0000256" key="5">
    <source>
        <dbReference type="ARBA" id="ARBA00023242"/>
    </source>
</evidence>
<keyword evidence="6" id="KW-0472">Membrane</keyword>
<evidence type="ECO:0000259" key="8">
    <source>
        <dbReference type="PROSITE" id="PS50863"/>
    </source>
</evidence>
<dbReference type="EMBL" id="CM017328">
    <property type="protein sequence ID" value="KAE8123883.1"/>
    <property type="molecule type" value="Genomic_DNA"/>
</dbReference>
<feature type="domain" description="TF-B3" evidence="8">
    <location>
        <begin position="145"/>
        <end position="203"/>
    </location>
</feature>
<name>A0A5N6RRP5_9ROSI</name>
<proteinExistence type="inferred from homology"/>
<sequence length="203" mass="22489">MSAEKLPFVVSTVFTIGPRVDDMDSLLLYAKVKLSNHVNELVQGVIEEVFEKVQLELNQYGLRIYNANVKTQMEASNEAKVSSSLNSGMAETVGDADASSGINPTCPPPCESHRNTEACSKCMYNKYQPEPEKEFCLPANGSHPVSVYDIQMKHWPMNFRTNGKKAYLTRGWSRFAQAKQLREGETSHFMSSGAREGQGLGSS</sequence>
<evidence type="ECO:0000256" key="2">
    <source>
        <dbReference type="ARBA" id="ARBA00023015"/>
    </source>
</evidence>
<dbReference type="InterPro" id="IPR003340">
    <property type="entry name" value="B3_DNA-bd"/>
</dbReference>
<keyword evidence="5" id="KW-0539">Nucleus</keyword>
<dbReference type="PANTHER" id="PTHR13806">
    <property type="entry name" value="FLOTILLIN-RELATED"/>
    <property type="match status" value="1"/>
</dbReference>
<protein>
    <recommendedName>
        <fullName evidence="6">Flotillin-like</fullName>
    </recommendedName>
</protein>
<dbReference type="GO" id="GO:0003677">
    <property type="term" value="F:DNA binding"/>
    <property type="evidence" value="ECO:0007669"/>
    <property type="project" value="UniProtKB-KW"/>
</dbReference>
<dbReference type="Pfam" id="PF02362">
    <property type="entry name" value="B3"/>
    <property type="match status" value="1"/>
</dbReference>
<organism evidence="9 10">
    <name type="scientific">Carpinus fangiana</name>
    <dbReference type="NCBI Taxonomy" id="176857"/>
    <lineage>
        <taxon>Eukaryota</taxon>
        <taxon>Viridiplantae</taxon>
        <taxon>Streptophyta</taxon>
        <taxon>Embryophyta</taxon>
        <taxon>Tracheophyta</taxon>
        <taxon>Spermatophyta</taxon>
        <taxon>Magnoliopsida</taxon>
        <taxon>eudicotyledons</taxon>
        <taxon>Gunneridae</taxon>
        <taxon>Pentapetalae</taxon>
        <taxon>rosids</taxon>
        <taxon>fabids</taxon>
        <taxon>Fagales</taxon>
        <taxon>Betulaceae</taxon>
        <taxon>Carpinus</taxon>
    </lineage>
</organism>
<gene>
    <name evidence="9" type="ORF">FH972_018802</name>
</gene>
<feature type="region of interest" description="Disordered" evidence="7">
    <location>
        <begin position="183"/>
        <end position="203"/>
    </location>
</feature>
<reference evidence="9 10" key="1">
    <citation type="submission" date="2019-06" db="EMBL/GenBank/DDBJ databases">
        <title>A chromosomal-level reference genome of Carpinus fangiana (Coryloideae, Betulaceae).</title>
        <authorList>
            <person name="Yang X."/>
            <person name="Wang Z."/>
            <person name="Zhang L."/>
            <person name="Hao G."/>
            <person name="Liu J."/>
            <person name="Yang Y."/>
        </authorList>
    </citation>
    <scope>NUCLEOTIDE SEQUENCE [LARGE SCALE GENOMIC DNA]</scope>
    <source>
        <strain evidence="9">Cfa_2016G</strain>
        <tissue evidence="9">Leaf</tissue>
    </source>
</reference>
<dbReference type="PANTHER" id="PTHR13806:SF31">
    <property type="entry name" value="FLOTILLIN-LIKE PROTEIN 1-RELATED"/>
    <property type="match status" value="1"/>
</dbReference>
<comment type="subcellular location">
    <subcellularLocation>
        <location evidence="6">Cell membrane</location>
        <topology evidence="6">Lipid-anchor</topology>
    </subcellularLocation>
    <subcellularLocation>
        <location evidence="6">Membrane</location>
        <location evidence="6">Caveola</location>
    </subcellularLocation>
    <subcellularLocation>
        <location evidence="1">Nucleus</location>
    </subcellularLocation>
</comment>
<comment type="similarity">
    <text evidence="6">Belongs to the band 7/mec-2 family. Flotillin subfamily.</text>
</comment>
<dbReference type="OrthoDB" id="6080404at2759"/>
<keyword evidence="6" id="KW-1003">Cell membrane</keyword>
<keyword evidence="4" id="KW-0804">Transcription</keyword>
<evidence type="ECO:0000256" key="6">
    <source>
        <dbReference type="RuleBase" id="RU366054"/>
    </source>
</evidence>
<keyword evidence="2" id="KW-0805">Transcription regulation</keyword>
<evidence type="ECO:0000313" key="10">
    <source>
        <dbReference type="Proteomes" id="UP000327013"/>
    </source>
</evidence>
<dbReference type="AlphaFoldDB" id="A0A5N6RRP5"/>
<dbReference type="CDD" id="cd10017">
    <property type="entry name" value="B3_DNA"/>
    <property type="match status" value="1"/>
</dbReference>
<dbReference type="Proteomes" id="UP000327013">
    <property type="component" value="Chromosome 8"/>
</dbReference>
<dbReference type="InterPro" id="IPR027705">
    <property type="entry name" value="Flotillin_fam"/>
</dbReference>
<keyword evidence="3" id="KW-0238">DNA-binding</keyword>
<evidence type="ECO:0000313" key="9">
    <source>
        <dbReference type="EMBL" id="KAE8123883.1"/>
    </source>
</evidence>
<evidence type="ECO:0000256" key="1">
    <source>
        <dbReference type="ARBA" id="ARBA00004123"/>
    </source>
</evidence>